<organism evidence="1 2">
    <name type="scientific">Nostoc minutum NIES-26</name>
    <dbReference type="NCBI Taxonomy" id="1844469"/>
    <lineage>
        <taxon>Bacteria</taxon>
        <taxon>Bacillati</taxon>
        <taxon>Cyanobacteriota</taxon>
        <taxon>Cyanophyceae</taxon>
        <taxon>Nostocales</taxon>
        <taxon>Nostocaceae</taxon>
        <taxon>Nostoc</taxon>
    </lineage>
</organism>
<evidence type="ECO:0000313" key="2">
    <source>
        <dbReference type="Proteomes" id="UP000252107"/>
    </source>
</evidence>
<sequence>MFTRTELETRNIKELKELCQRYSIKPVGNQGYKTTFITALMAFPRMALIQMENDKGLRHPTFADVQNIGDALDHMENPTDEQIALIRASLEGRRMDYPYRYQQERLMQLYKAKVLLEELVNVLGT</sequence>
<protein>
    <submittedName>
        <fullName evidence="1">Uncharacterized protein</fullName>
    </submittedName>
</protein>
<comment type="caution">
    <text evidence="1">The sequence shown here is derived from an EMBL/GenBank/DDBJ whole genome shotgun (WGS) entry which is preliminary data.</text>
</comment>
<keyword evidence="2" id="KW-1185">Reference proteome</keyword>
<evidence type="ECO:0000313" key="1">
    <source>
        <dbReference type="EMBL" id="RCJ18187.1"/>
    </source>
</evidence>
<proteinExistence type="predicted"/>
<dbReference type="AlphaFoldDB" id="A0A367Q222"/>
<dbReference type="EMBL" id="LXQD01000350">
    <property type="protein sequence ID" value="RCJ18187.1"/>
    <property type="molecule type" value="Genomic_DNA"/>
</dbReference>
<dbReference type="Proteomes" id="UP000252107">
    <property type="component" value="Unassembled WGS sequence"/>
</dbReference>
<accession>A0A367Q222</accession>
<name>A0A367Q222_9NOSO</name>
<reference evidence="1" key="1">
    <citation type="submission" date="2016-04" db="EMBL/GenBank/DDBJ databases">
        <authorList>
            <person name="Tabuchi Yagui T.R."/>
        </authorList>
    </citation>
    <scope>NUCLEOTIDE SEQUENCE [LARGE SCALE GENOMIC DNA]</scope>
    <source>
        <strain evidence="1">NIES-26</strain>
    </source>
</reference>
<gene>
    <name evidence="1" type="ORF">A6770_06325</name>
</gene>